<protein>
    <submittedName>
        <fullName evidence="1">Uncharacterized protein</fullName>
    </submittedName>
</protein>
<dbReference type="AlphaFoldDB" id="A0A4Y2DE53"/>
<keyword evidence="2" id="KW-1185">Reference proteome</keyword>
<dbReference type="Proteomes" id="UP000499080">
    <property type="component" value="Unassembled WGS sequence"/>
</dbReference>
<organism evidence="1 2">
    <name type="scientific">Araneus ventricosus</name>
    <name type="common">Orbweaver spider</name>
    <name type="synonym">Epeira ventricosa</name>
    <dbReference type="NCBI Taxonomy" id="182803"/>
    <lineage>
        <taxon>Eukaryota</taxon>
        <taxon>Metazoa</taxon>
        <taxon>Ecdysozoa</taxon>
        <taxon>Arthropoda</taxon>
        <taxon>Chelicerata</taxon>
        <taxon>Arachnida</taxon>
        <taxon>Araneae</taxon>
        <taxon>Araneomorphae</taxon>
        <taxon>Entelegynae</taxon>
        <taxon>Araneoidea</taxon>
        <taxon>Araneidae</taxon>
        <taxon>Araneus</taxon>
    </lineage>
</organism>
<sequence>MFVRCPLGLLRTLQAFAVYCPTLFEHRRGLYGAVRTWQGSHQGCSVLVIISASLSVVARHRFFFSKSGSSCFLFCSGQLQSSARASYLDRVSCWLPAPRYRSGQFPVSRPKISHVDGGHCLRS</sequence>
<gene>
    <name evidence="1" type="ORF">AVEN_60972_1</name>
</gene>
<name>A0A4Y2DE53_ARAVE</name>
<comment type="caution">
    <text evidence="1">The sequence shown here is derived from an EMBL/GenBank/DDBJ whole genome shotgun (WGS) entry which is preliminary data.</text>
</comment>
<evidence type="ECO:0000313" key="1">
    <source>
        <dbReference type="EMBL" id="GBM14144.1"/>
    </source>
</evidence>
<dbReference type="EMBL" id="BGPR01000339">
    <property type="protein sequence ID" value="GBM14144.1"/>
    <property type="molecule type" value="Genomic_DNA"/>
</dbReference>
<proteinExistence type="predicted"/>
<reference evidence="1 2" key="1">
    <citation type="journal article" date="2019" name="Sci. Rep.">
        <title>Orb-weaving spider Araneus ventricosus genome elucidates the spidroin gene catalogue.</title>
        <authorList>
            <person name="Kono N."/>
            <person name="Nakamura H."/>
            <person name="Ohtoshi R."/>
            <person name="Moran D.A.P."/>
            <person name="Shinohara A."/>
            <person name="Yoshida Y."/>
            <person name="Fujiwara M."/>
            <person name="Mori M."/>
            <person name="Tomita M."/>
            <person name="Arakawa K."/>
        </authorList>
    </citation>
    <scope>NUCLEOTIDE SEQUENCE [LARGE SCALE GENOMIC DNA]</scope>
</reference>
<evidence type="ECO:0000313" key="2">
    <source>
        <dbReference type="Proteomes" id="UP000499080"/>
    </source>
</evidence>
<accession>A0A4Y2DE53</accession>